<accession>A0ACB0IZ05</accession>
<reference evidence="1" key="1">
    <citation type="submission" date="2023-10" db="EMBL/GenBank/DDBJ databases">
        <authorList>
            <person name="Rodriguez Cubillos JULIANA M."/>
            <person name="De Vega J."/>
        </authorList>
    </citation>
    <scope>NUCLEOTIDE SEQUENCE</scope>
</reference>
<dbReference type="EMBL" id="CASHSV030000013">
    <property type="protein sequence ID" value="CAJ2636852.1"/>
    <property type="molecule type" value="Genomic_DNA"/>
</dbReference>
<name>A0ACB0IZ05_TRIPR</name>
<organism evidence="1 2">
    <name type="scientific">Trifolium pratense</name>
    <name type="common">Red clover</name>
    <dbReference type="NCBI Taxonomy" id="57577"/>
    <lineage>
        <taxon>Eukaryota</taxon>
        <taxon>Viridiplantae</taxon>
        <taxon>Streptophyta</taxon>
        <taxon>Embryophyta</taxon>
        <taxon>Tracheophyta</taxon>
        <taxon>Spermatophyta</taxon>
        <taxon>Magnoliopsida</taxon>
        <taxon>eudicotyledons</taxon>
        <taxon>Gunneridae</taxon>
        <taxon>Pentapetalae</taxon>
        <taxon>rosids</taxon>
        <taxon>fabids</taxon>
        <taxon>Fabales</taxon>
        <taxon>Fabaceae</taxon>
        <taxon>Papilionoideae</taxon>
        <taxon>50 kb inversion clade</taxon>
        <taxon>NPAAA clade</taxon>
        <taxon>Hologalegina</taxon>
        <taxon>IRL clade</taxon>
        <taxon>Trifolieae</taxon>
        <taxon>Trifolium</taxon>
    </lineage>
</organism>
<keyword evidence="2" id="KW-1185">Reference proteome</keyword>
<evidence type="ECO:0000313" key="2">
    <source>
        <dbReference type="Proteomes" id="UP001177021"/>
    </source>
</evidence>
<sequence>MASQTQSKFTISTSPTSESGSNTTTPLPKGQCLCSPTTHEGSFRCRLHRGSSSTTSTWIKRTKSMSNNNNKHVVFVSPNSTS</sequence>
<comment type="caution">
    <text evidence="1">The sequence shown here is derived from an EMBL/GenBank/DDBJ whole genome shotgun (WGS) entry which is preliminary data.</text>
</comment>
<dbReference type="Proteomes" id="UP001177021">
    <property type="component" value="Unassembled WGS sequence"/>
</dbReference>
<protein>
    <submittedName>
        <fullName evidence="1">Uncharacterized protein</fullName>
    </submittedName>
</protein>
<proteinExistence type="predicted"/>
<gene>
    <name evidence="1" type="ORF">MILVUS5_LOCUS7293</name>
</gene>
<evidence type="ECO:0000313" key="1">
    <source>
        <dbReference type="EMBL" id="CAJ2636852.1"/>
    </source>
</evidence>